<evidence type="ECO:0000313" key="2">
    <source>
        <dbReference type="Proteomes" id="UP000001340"/>
    </source>
</evidence>
<organism evidence="1 2">
    <name type="scientific">Leptospira interrogans str. UI 12758</name>
    <dbReference type="NCBI Taxonomy" id="1049938"/>
    <lineage>
        <taxon>Bacteria</taxon>
        <taxon>Pseudomonadati</taxon>
        <taxon>Spirochaetota</taxon>
        <taxon>Spirochaetia</taxon>
        <taxon>Leptospirales</taxon>
        <taxon>Leptospiraceae</taxon>
        <taxon>Leptospira</taxon>
    </lineage>
</organism>
<dbReference type="EMBL" id="AHNR02000063">
    <property type="protein sequence ID" value="EKR53850.1"/>
    <property type="molecule type" value="Genomic_DNA"/>
</dbReference>
<comment type="caution">
    <text evidence="1">The sequence shown here is derived from an EMBL/GenBank/DDBJ whole genome shotgun (WGS) entry which is preliminary data.</text>
</comment>
<proteinExistence type="predicted"/>
<reference evidence="1 2" key="1">
    <citation type="submission" date="2012-10" db="EMBL/GenBank/DDBJ databases">
        <authorList>
            <person name="Harkins D.M."/>
            <person name="Durkin A.S."/>
            <person name="Brinkac L.M."/>
            <person name="Haft D.H."/>
            <person name="Selengut J.D."/>
            <person name="Sanka R."/>
            <person name="DePew J."/>
            <person name="Purushe J."/>
            <person name="Chanthongthip A."/>
            <person name="Lattana O."/>
            <person name="Phetsouvanh R."/>
            <person name="Newton P.N."/>
            <person name="Vinetz J.M."/>
            <person name="Sutton G.G."/>
            <person name="Nierman W.C."/>
            <person name="Fouts D.E."/>
        </authorList>
    </citation>
    <scope>NUCLEOTIDE SEQUENCE [LARGE SCALE GENOMIC DNA]</scope>
    <source>
        <strain evidence="1 2">UI 12758</strain>
    </source>
</reference>
<evidence type="ECO:0000313" key="1">
    <source>
        <dbReference type="EMBL" id="EKR53850.1"/>
    </source>
</evidence>
<protein>
    <submittedName>
        <fullName evidence="1">Uncharacterized protein</fullName>
    </submittedName>
</protein>
<name>A0A0E2D1U7_LEPIR</name>
<gene>
    <name evidence="1" type="ORF">LEP1GSC105_0545</name>
</gene>
<dbReference type="Proteomes" id="UP000001340">
    <property type="component" value="Unassembled WGS sequence"/>
</dbReference>
<accession>A0A0E2D1U7</accession>
<dbReference type="AlphaFoldDB" id="A0A0E2D1U7"/>
<sequence>MFENKIEAFDTAFYRKKVAFRTVSKNIPTARHFVKLGVCSK</sequence>